<evidence type="ECO:0000256" key="2">
    <source>
        <dbReference type="ARBA" id="ARBA00007090"/>
    </source>
</evidence>
<dbReference type="PANTHER" id="PTHR32282:SF15">
    <property type="entry name" value="PENICILLIN-BINDING PROTEIN 1C"/>
    <property type="match status" value="1"/>
</dbReference>
<evidence type="ECO:0000256" key="3">
    <source>
        <dbReference type="ARBA" id="ARBA00007739"/>
    </source>
</evidence>
<comment type="catalytic activity">
    <reaction evidence="11">
        <text>[GlcNAc-(1-&gt;4)-Mur2Ac(oyl-L-Ala-gamma-D-Glu-L-Lys-D-Ala-D-Ala)](n)-di-trans,octa-cis-undecaprenyl diphosphate + beta-D-GlcNAc-(1-&gt;4)-Mur2Ac(oyl-L-Ala-gamma-D-Glu-L-Lys-D-Ala-D-Ala)-di-trans,octa-cis-undecaprenyl diphosphate = [GlcNAc-(1-&gt;4)-Mur2Ac(oyl-L-Ala-gamma-D-Glu-L-Lys-D-Ala-D-Ala)](n+1)-di-trans,octa-cis-undecaprenyl diphosphate + di-trans,octa-cis-undecaprenyl diphosphate + H(+)</text>
        <dbReference type="Rhea" id="RHEA:23708"/>
        <dbReference type="Rhea" id="RHEA-COMP:9602"/>
        <dbReference type="Rhea" id="RHEA-COMP:9603"/>
        <dbReference type="ChEBI" id="CHEBI:15378"/>
        <dbReference type="ChEBI" id="CHEBI:58405"/>
        <dbReference type="ChEBI" id="CHEBI:60033"/>
        <dbReference type="ChEBI" id="CHEBI:78435"/>
        <dbReference type="EC" id="2.4.99.28"/>
    </reaction>
</comment>
<dbReference type="GO" id="GO:0016757">
    <property type="term" value="F:glycosyltransferase activity"/>
    <property type="evidence" value="ECO:0007669"/>
    <property type="project" value="UniProtKB-KW"/>
</dbReference>
<keyword evidence="9" id="KW-0511">Multifunctional enzyme</keyword>
<name>A0ABV2LVH4_9FLAO</name>
<evidence type="ECO:0000256" key="1">
    <source>
        <dbReference type="ARBA" id="ARBA00004752"/>
    </source>
</evidence>
<reference evidence="15 16" key="1">
    <citation type="submission" date="2024-06" db="EMBL/GenBank/DDBJ databases">
        <title>Genomic Encyclopedia of Type Strains, Phase IV (KMG-IV): sequencing the most valuable type-strain genomes for metagenomic binning, comparative biology and taxonomic classification.</title>
        <authorList>
            <person name="Goeker M."/>
        </authorList>
    </citation>
    <scope>NUCLEOTIDE SEQUENCE [LARGE SCALE GENOMIC DNA]</scope>
    <source>
        <strain evidence="15 16">DSM 29388</strain>
    </source>
</reference>
<dbReference type="NCBIfam" id="TIGR02073">
    <property type="entry name" value="PBP_1c"/>
    <property type="match status" value="1"/>
</dbReference>
<comment type="similarity">
    <text evidence="2">In the C-terminal section; belongs to the transpeptidase family.</text>
</comment>
<protein>
    <recommendedName>
        <fullName evidence="10">peptidoglycan glycosyltransferase</fullName>
        <ecNumber evidence="10">2.4.99.28</ecNumber>
    </recommendedName>
</protein>
<dbReference type="RefSeq" id="WP_354509047.1">
    <property type="nucleotide sequence ID" value="NZ_JBEPMO010000009.1"/>
</dbReference>
<evidence type="ECO:0000256" key="8">
    <source>
        <dbReference type="ARBA" id="ARBA00022801"/>
    </source>
</evidence>
<dbReference type="InterPro" id="IPR011815">
    <property type="entry name" value="PBP_1c"/>
</dbReference>
<dbReference type="Gene3D" id="3.40.710.10">
    <property type="entry name" value="DD-peptidase/beta-lactamase superfamily"/>
    <property type="match status" value="1"/>
</dbReference>
<dbReference type="InterPro" id="IPR036950">
    <property type="entry name" value="PBP_transglycosylase"/>
</dbReference>
<keyword evidence="8" id="KW-0378">Hydrolase</keyword>
<dbReference type="InterPro" id="IPR001264">
    <property type="entry name" value="Glyco_trans_51"/>
</dbReference>
<keyword evidence="6 15" id="KW-0328">Glycosyltransferase</keyword>
<evidence type="ECO:0000259" key="12">
    <source>
        <dbReference type="Pfam" id="PF00905"/>
    </source>
</evidence>
<dbReference type="InterPro" id="IPR050396">
    <property type="entry name" value="Glycosyltr_51/Transpeptidase"/>
</dbReference>
<feature type="domain" description="Glycosyl transferase family 51" evidence="13">
    <location>
        <begin position="23"/>
        <end position="190"/>
    </location>
</feature>
<feature type="domain" description="Penicillin-binding protein transpeptidase" evidence="12">
    <location>
        <begin position="269"/>
        <end position="516"/>
    </location>
</feature>
<dbReference type="Pfam" id="PF06832">
    <property type="entry name" value="BiPBP_C"/>
    <property type="match status" value="1"/>
</dbReference>
<evidence type="ECO:0000256" key="10">
    <source>
        <dbReference type="ARBA" id="ARBA00044770"/>
    </source>
</evidence>
<dbReference type="SUPFAM" id="SSF56601">
    <property type="entry name" value="beta-lactamase/transpeptidase-like"/>
    <property type="match status" value="1"/>
</dbReference>
<evidence type="ECO:0000256" key="4">
    <source>
        <dbReference type="ARBA" id="ARBA00022645"/>
    </source>
</evidence>
<comment type="pathway">
    <text evidence="1">Cell wall biogenesis; peptidoglycan biosynthesis.</text>
</comment>
<keyword evidence="16" id="KW-1185">Reference proteome</keyword>
<dbReference type="SUPFAM" id="SSF53955">
    <property type="entry name" value="Lysozyme-like"/>
    <property type="match status" value="1"/>
</dbReference>
<evidence type="ECO:0000313" key="16">
    <source>
        <dbReference type="Proteomes" id="UP001549146"/>
    </source>
</evidence>
<dbReference type="InterPro" id="IPR012338">
    <property type="entry name" value="Beta-lactam/transpept-like"/>
</dbReference>
<accession>A0ABV2LVH4</accession>
<feature type="domain" description="Penicillin-binding C-terminal" evidence="14">
    <location>
        <begin position="646"/>
        <end position="730"/>
    </location>
</feature>
<dbReference type="Pfam" id="PF00912">
    <property type="entry name" value="Transgly"/>
    <property type="match status" value="1"/>
</dbReference>
<dbReference type="Proteomes" id="UP001549146">
    <property type="component" value="Unassembled WGS sequence"/>
</dbReference>
<evidence type="ECO:0000313" key="15">
    <source>
        <dbReference type="EMBL" id="MET3732129.1"/>
    </source>
</evidence>
<evidence type="ECO:0000259" key="14">
    <source>
        <dbReference type="Pfam" id="PF06832"/>
    </source>
</evidence>
<dbReference type="PANTHER" id="PTHR32282">
    <property type="entry name" value="BINDING PROTEIN TRANSPEPTIDASE, PUTATIVE-RELATED"/>
    <property type="match status" value="1"/>
</dbReference>
<comment type="caution">
    <text evidence="15">The sequence shown here is derived from an EMBL/GenBank/DDBJ whole genome shotgun (WGS) entry which is preliminary data.</text>
</comment>
<dbReference type="Pfam" id="PF00905">
    <property type="entry name" value="Transpeptidase"/>
    <property type="match status" value="1"/>
</dbReference>
<proteinExistence type="inferred from homology"/>
<comment type="similarity">
    <text evidence="3">In the N-terminal section; belongs to the glycosyltransferase 51 family.</text>
</comment>
<organism evidence="15 16">
    <name type="scientific">Moheibacter stercoris</name>
    <dbReference type="NCBI Taxonomy" id="1628251"/>
    <lineage>
        <taxon>Bacteria</taxon>
        <taxon>Pseudomonadati</taxon>
        <taxon>Bacteroidota</taxon>
        <taxon>Flavobacteriia</taxon>
        <taxon>Flavobacteriales</taxon>
        <taxon>Weeksellaceae</taxon>
        <taxon>Moheibacter</taxon>
    </lineage>
</organism>
<dbReference type="EC" id="2.4.99.28" evidence="10"/>
<dbReference type="EMBL" id="JBEPMO010000009">
    <property type="protein sequence ID" value="MET3732129.1"/>
    <property type="molecule type" value="Genomic_DNA"/>
</dbReference>
<evidence type="ECO:0000259" key="13">
    <source>
        <dbReference type="Pfam" id="PF00912"/>
    </source>
</evidence>
<keyword evidence="5" id="KW-0645">Protease</keyword>
<evidence type="ECO:0000256" key="7">
    <source>
        <dbReference type="ARBA" id="ARBA00022679"/>
    </source>
</evidence>
<dbReference type="InterPro" id="IPR023346">
    <property type="entry name" value="Lysozyme-like_dom_sf"/>
</dbReference>
<evidence type="ECO:0000256" key="5">
    <source>
        <dbReference type="ARBA" id="ARBA00022670"/>
    </source>
</evidence>
<keyword evidence="4" id="KW-0121">Carboxypeptidase</keyword>
<evidence type="ECO:0000256" key="6">
    <source>
        <dbReference type="ARBA" id="ARBA00022676"/>
    </source>
</evidence>
<sequence>MFKEETSTLLYSQDQKLLGATISNDEQWRFPANDSVPKRFEICITQFEDAYFRKHPGVNPISLFRAFRQNLNSNEIVSGGSTITMQTIRLAKQNPKRTYGQKILEMIQATRLELTHSKNTILNYYVSHAPFGGNVVGLDAAAWRYYAKEAHQLSWGESATLAVLPNAPSLIFPGKNQELLLAKRNRLLKKIWSEGFLSEDDYQLALLEPLPGKPNALPDLAPHLLHTSIKSFKGKRLKSTLDSHVQEQLSQLVNQHKAELSANEIHNIAVLVVEVKSGNVKAYIGNTFDQHDNYSNQVDIVQAKRSSGSILKPFLYTAMMQDGQLLPKMLLSDTPMDITENYDKNYSGAVPADEALAKSLNIPAVHMLEKYSVPKFHHRLKELGFTTFTETPKHYGLSLVVGGGEVTLWELAAAYRNLAYKINHPTVEKFDPKIHSIQNNPSKETKYPINAESAYLTIEALQNVVRPESEIGWQVYSGKNIAWKTGTSHGFRDAWSVGMTPEYVVAVWVGNADGEGRPGIIGVKAAAPIMFDVFNRLTLTERFQKPEGNWTEVKTCRESGFLLGPNCTHYVRTSAPSMAINAEVCPYHQKIHVDESGQYRVNSDCYPVAKIQSKSWFVLPPIEGFYYQKNHPKYQTIPNYLEGCEGELNERPIEFIYPKNFTKIYLPKDFTGQIQPMVIEMAYTQPELPLFWYLDGKYIGTTQNIHKLALQPEPGTHKVVVTDSKGNSVQKTFTIVNK</sequence>
<evidence type="ECO:0000256" key="11">
    <source>
        <dbReference type="ARBA" id="ARBA00049902"/>
    </source>
</evidence>
<dbReference type="InterPro" id="IPR001460">
    <property type="entry name" value="PCN-bd_Tpept"/>
</dbReference>
<dbReference type="InterPro" id="IPR009647">
    <property type="entry name" value="PBP_C"/>
</dbReference>
<evidence type="ECO:0000256" key="9">
    <source>
        <dbReference type="ARBA" id="ARBA00023268"/>
    </source>
</evidence>
<gene>
    <name evidence="15" type="ORF">ABID46_001716</name>
</gene>
<dbReference type="Gene3D" id="1.10.3810.10">
    <property type="entry name" value="Biosynthetic peptidoglycan transglycosylase-like"/>
    <property type="match status" value="1"/>
</dbReference>
<keyword evidence="7 15" id="KW-0808">Transferase</keyword>